<comment type="function">
    <text evidence="3">Catalyzes the phosphorolysis of diverse nucleosides, yielding D-ribose 1-phosphate and the respective free bases. Can use uridine, adenosine, guanosine, cytidine, thymidine, inosine and xanthosine as substrates. Also catalyzes the reverse reactions.</text>
</comment>
<keyword evidence="1 3" id="KW-0328">Glycosyltransferase</keyword>
<keyword evidence="5" id="KW-1185">Reference proteome</keyword>
<organism evidence="4 5">
    <name type="scientific">Methylocucumis oryzae</name>
    <dbReference type="NCBI Taxonomy" id="1632867"/>
    <lineage>
        <taxon>Bacteria</taxon>
        <taxon>Pseudomonadati</taxon>
        <taxon>Pseudomonadota</taxon>
        <taxon>Gammaproteobacteria</taxon>
        <taxon>Methylococcales</taxon>
        <taxon>Methylococcaceae</taxon>
        <taxon>Methylocucumis</taxon>
    </lineage>
</organism>
<comment type="catalytic activity">
    <reaction evidence="3">
        <text>cytidine + phosphate = cytosine + alpha-D-ribose 1-phosphate</text>
        <dbReference type="Rhea" id="RHEA:52540"/>
        <dbReference type="ChEBI" id="CHEBI:16040"/>
        <dbReference type="ChEBI" id="CHEBI:17562"/>
        <dbReference type="ChEBI" id="CHEBI:43474"/>
        <dbReference type="ChEBI" id="CHEBI:57720"/>
        <dbReference type="EC" id="2.4.2.2"/>
    </reaction>
</comment>
<dbReference type="SUPFAM" id="SSF51182">
    <property type="entry name" value="RmlC-like cupins"/>
    <property type="match status" value="1"/>
</dbReference>
<dbReference type="CDD" id="cd20296">
    <property type="entry name" value="cupin_PpnP-like"/>
    <property type="match status" value="1"/>
</dbReference>
<comment type="catalytic activity">
    <reaction evidence="3">
        <text>inosine + phosphate = alpha-D-ribose 1-phosphate + hypoxanthine</text>
        <dbReference type="Rhea" id="RHEA:27646"/>
        <dbReference type="ChEBI" id="CHEBI:17368"/>
        <dbReference type="ChEBI" id="CHEBI:17596"/>
        <dbReference type="ChEBI" id="CHEBI:43474"/>
        <dbReference type="ChEBI" id="CHEBI:57720"/>
        <dbReference type="EC" id="2.4.2.1"/>
    </reaction>
</comment>
<evidence type="ECO:0000313" key="5">
    <source>
        <dbReference type="Proteomes" id="UP000033684"/>
    </source>
</evidence>
<comment type="catalytic activity">
    <reaction evidence="3">
        <text>uridine + phosphate = alpha-D-ribose 1-phosphate + uracil</text>
        <dbReference type="Rhea" id="RHEA:24388"/>
        <dbReference type="ChEBI" id="CHEBI:16704"/>
        <dbReference type="ChEBI" id="CHEBI:17568"/>
        <dbReference type="ChEBI" id="CHEBI:43474"/>
        <dbReference type="ChEBI" id="CHEBI:57720"/>
        <dbReference type="EC" id="2.4.2.2"/>
    </reaction>
</comment>
<comment type="catalytic activity">
    <reaction evidence="3">
        <text>guanosine + phosphate = alpha-D-ribose 1-phosphate + guanine</text>
        <dbReference type="Rhea" id="RHEA:13233"/>
        <dbReference type="ChEBI" id="CHEBI:16235"/>
        <dbReference type="ChEBI" id="CHEBI:16750"/>
        <dbReference type="ChEBI" id="CHEBI:43474"/>
        <dbReference type="ChEBI" id="CHEBI:57720"/>
        <dbReference type="EC" id="2.4.2.1"/>
    </reaction>
</comment>
<dbReference type="Pfam" id="PF06865">
    <property type="entry name" value="Ppnp"/>
    <property type="match status" value="1"/>
</dbReference>
<dbReference type="InterPro" id="IPR011051">
    <property type="entry name" value="RmlC_Cupin_sf"/>
</dbReference>
<dbReference type="GO" id="GO:0009032">
    <property type="term" value="F:thymidine phosphorylase activity"/>
    <property type="evidence" value="ECO:0007669"/>
    <property type="project" value="RHEA"/>
</dbReference>
<proteinExistence type="inferred from homology"/>
<dbReference type="PATRIC" id="fig|1632867.3.peg.672"/>
<evidence type="ECO:0000313" key="4">
    <source>
        <dbReference type="EMBL" id="KJV07907.1"/>
    </source>
</evidence>
<dbReference type="InterPro" id="IPR014710">
    <property type="entry name" value="RmlC-like_jellyroll"/>
</dbReference>
<reference evidence="5" key="1">
    <citation type="submission" date="2015-03" db="EMBL/GenBank/DDBJ databases">
        <title>Draft genome sequence of a novel methanotroph (Sn10-6) isolated from flooded ricefield rhizosphere in India.</title>
        <authorList>
            <person name="Pandit P.S."/>
            <person name="Pore S.D."/>
            <person name="Arora P."/>
            <person name="Kapse N.G."/>
            <person name="Dhakephalkar P.K."/>
            <person name="Rahalkar M.C."/>
        </authorList>
    </citation>
    <scope>NUCLEOTIDE SEQUENCE [LARGE SCALE GENOMIC DNA]</scope>
    <source>
        <strain evidence="5">Sn10-6</strain>
    </source>
</reference>
<dbReference type="EMBL" id="LAJX01000012">
    <property type="protein sequence ID" value="KJV07907.1"/>
    <property type="molecule type" value="Genomic_DNA"/>
</dbReference>
<dbReference type="RefSeq" id="WP_045777879.1">
    <property type="nucleotide sequence ID" value="NZ_LAJX01000012.1"/>
</dbReference>
<dbReference type="PANTHER" id="PTHR36540">
    <property type="entry name" value="PYRIMIDINE/PURINE NUCLEOSIDE PHOSPHORYLASE"/>
    <property type="match status" value="1"/>
</dbReference>
<gene>
    <name evidence="3" type="primary">ppnP</name>
    <name evidence="4" type="ORF">VZ94_01500</name>
</gene>
<dbReference type="PANTHER" id="PTHR36540:SF1">
    <property type="entry name" value="PYRIMIDINE_PURINE NUCLEOSIDE PHOSPHORYLASE"/>
    <property type="match status" value="1"/>
</dbReference>
<comment type="caution">
    <text evidence="4">The sequence shown here is derived from an EMBL/GenBank/DDBJ whole genome shotgun (WGS) entry which is preliminary data.</text>
</comment>
<evidence type="ECO:0000256" key="2">
    <source>
        <dbReference type="ARBA" id="ARBA00022679"/>
    </source>
</evidence>
<dbReference type="FunFam" id="2.60.120.10:FF:000016">
    <property type="entry name" value="Pyrimidine/purine nucleoside phosphorylase"/>
    <property type="match status" value="1"/>
</dbReference>
<accession>A0A0F3IMJ8</accession>
<dbReference type="GO" id="GO:0004731">
    <property type="term" value="F:purine-nucleoside phosphorylase activity"/>
    <property type="evidence" value="ECO:0007669"/>
    <property type="project" value="UniProtKB-UniRule"/>
</dbReference>
<dbReference type="GO" id="GO:0047975">
    <property type="term" value="F:guanosine phosphorylase activity"/>
    <property type="evidence" value="ECO:0007669"/>
    <property type="project" value="RHEA"/>
</dbReference>
<evidence type="ECO:0000256" key="1">
    <source>
        <dbReference type="ARBA" id="ARBA00022676"/>
    </source>
</evidence>
<comment type="catalytic activity">
    <reaction evidence="3">
        <text>adenosine + phosphate = alpha-D-ribose 1-phosphate + adenine</text>
        <dbReference type="Rhea" id="RHEA:27642"/>
        <dbReference type="ChEBI" id="CHEBI:16335"/>
        <dbReference type="ChEBI" id="CHEBI:16708"/>
        <dbReference type="ChEBI" id="CHEBI:43474"/>
        <dbReference type="ChEBI" id="CHEBI:57720"/>
        <dbReference type="EC" id="2.4.2.1"/>
    </reaction>
</comment>
<dbReference type="OrthoDB" id="9793848at2"/>
<dbReference type="EC" id="2.4.2.2" evidence="3"/>
<dbReference type="Proteomes" id="UP000033684">
    <property type="component" value="Unassembled WGS sequence"/>
</dbReference>
<evidence type="ECO:0000256" key="3">
    <source>
        <dbReference type="HAMAP-Rule" id="MF_01537"/>
    </source>
</evidence>
<comment type="similarity">
    <text evidence="3">Belongs to the nucleoside phosphorylase PpnP family.</text>
</comment>
<name>A0A0F3IMJ8_9GAMM</name>
<dbReference type="AlphaFoldDB" id="A0A0F3IMJ8"/>
<dbReference type="Gene3D" id="2.60.120.10">
    <property type="entry name" value="Jelly Rolls"/>
    <property type="match status" value="1"/>
</dbReference>
<dbReference type="InterPro" id="IPR009664">
    <property type="entry name" value="Ppnp"/>
</dbReference>
<protein>
    <recommendedName>
        <fullName evidence="3">Pyrimidine/purine nucleoside phosphorylase</fullName>
        <ecNumber evidence="3">2.4.2.1</ecNumber>
        <ecNumber evidence="3">2.4.2.2</ecNumber>
    </recommendedName>
    <alternativeName>
        <fullName evidence="3">Adenosine phosphorylase</fullName>
    </alternativeName>
    <alternativeName>
        <fullName evidence="3">Cytidine phosphorylase</fullName>
    </alternativeName>
    <alternativeName>
        <fullName evidence="3">Guanosine phosphorylase</fullName>
    </alternativeName>
    <alternativeName>
        <fullName evidence="3">Inosine phosphorylase</fullName>
    </alternativeName>
    <alternativeName>
        <fullName evidence="3">Thymidine phosphorylase</fullName>
    </alternativeName>
    <alternativeName>
        <fullName evidence="3">Uridine phosphorylase</fullName>
    </alternativeName>
    <alternativeName>
        <fullName evidence="3">Xanthosine phosphorylase</fullName>
    </alternativeName>
</protein>
<dbReference type="GO" id="GO:0004850">
    <property type="term" value="F:uridine phosphorylase activity"/>
    <property type="evidence" value="ECO:0007669"/>
    <property type="project" value="RHEA"/>
</dbReference>
<reference evidence="4 5" key="2">
    <citation type="journal article" date="2016" name="Microb. Ecol.">
        <title>Genome Characteristics of a Novel Type I Methanotroph (Sn10-6) Isolated from a Flooded Indian Rice Field.</title>
        <authorList>
            <person name="Rahalkar M.C."/>
            <person name="Pandit P.S."/>
            <person name="Dhakephalkar P.K."/>
            <person name="Pore S."/>
            <person name="Arora P."/>
            <person name="Kapse N."/>
        </authorList>
    </citation>
    <scope>NUCLEOTIDE SEQUENCE [LARGE SCALE GENOMIC DNA]</scope>
    <source>
        <strain evidence="4 5">Sn10-6</strain>
    </source>
</reference>
<sequence>MSEFANITIVKKANVYFDGGVSSRTLRFPDGSVKTLGFMLPGEYTFSTQDPELMEIIDGELEVLLPESEQWLKVQGGESFNVAGNAKFTMKVIKPSDYCCSFLK</sequence>
<keyword evidence="2 3" id="KW-0808">Transferase</keyword>
<comment type="catalytic activity">
    <reaction evidence="3">
        <text>a purine D-ribonucleoside + phosphate = a purine nucleobase + alpha-D-ribose 1-phosphate</text>
        <dbReference type="Rhea" id="RHEA:19805"/>
        <dbReference type="ChEBI" id="CHEBI:26386"/>
        <dbReference type="ChEBI" id="CHEBI:43474"/>
        <dbReference type="ChEBI" id="CHEBI:57720"/>
        <dbReference type="ChEBI" id="CHEBI:142355"/>
        <dbReference type="EC" id="2.4.2.1"/>
    </reaction>
</comment>
<dbReference type="HAMAP" id="MF_01537">
    <property type="entry name" value="Nucleos_phosphorylase_PpnP"/>
    <property type="match status" value="1"/>
</dbReference>
<comment type="catalytic activity">
    <reaction evidence="3">
        <text>thymidine + phosphate = 2-deoxy-alpha-D-ribose 1-phosphate + thymine</text>
        <dbReference type="Rhea" id="RHEA:16037"/>
        <dbReference type="ChEBI" id="CHEBI:17748"/>
        <dbReference type="ChEBI" id="CHEBI:17821"/>
        <dbReference type="ChEBI" id="CHEBI:43474"/>
        <dbReference type="ChEBI" id="CHEBI:57259"/>
        <dbReference type="EC" id="2.4.2.2"/>
    </reaction>
</comment>
<dbReference type="EC" id="2.4.2.1" evidence="3"/>
<dbReference type="GO" id="GO:0005829">
    <property type="term" value="C:cytosol"/>
    <property type="evidence" value="ECO:0007669"/>
    <property type="project" value="TreeGrafter"/>
</dbReference>
<comment type="catalytic activity">
    <reaction evidence="3">
        <text>xanthosine + phosphate = alpha-D-ribose 1-phosphate + xanthine</text>
        <dbReference type="Rhea" id="RHEA:27638"/>
        <dbReference type="ChEBI" id="CHEBI:17712"/>
        <dbReference type="ChEBI" id="CHEBI:18107"/>
        <dbReference type="ChEBI" id="CHEBI:43474"/>
        <dbReference type="ChEBI" id="CHEBI:57720"/>
        <dbReference type="EC" id="2.4.2.1"/>
    </reaction>
</comment>